<proteinExistence type="inferred from homology"/>
<organism evidence="3 4">
    <name type="scientific">Paenibacillus agricola</name>
    <dbReference type="NCBI Taxonomy" id="2716264"/>
    <lineage>
        <taxon>Bacteria</taxon>
        <taxon>Bacillati</taxon>
        <taxon>Bacillota</taxon>
        <taxon>Bacilli</taxon>
        <taxon>Bacillales</taxon>
        <taxon>Paenibacillaceae</taxon>
        <taxon>Paenibacillus</taxon>
    </lineage>
</organism>
<comment type="caution">
    <text evidence="3">The sequence shown here is derived from an EMBL/GenBank/DDBJ whole genome shotgun (WGS) entry which is preliminary data.</text>
</comment>
<dbReference type="Proteomes" id="UP001165962">
    <property type="component" value="Unassembled WGS sequence"/>
</dbReference>
<dbReference type="SUPFAM" id="SSF52402">
    <property type="entry name" value="Adenine nucleotide alpha hydrolases-like"/>
    <property type="match status" value="1"/>
</dbReference>
<dbReference type="CDD" id="cd00293">
    <property type="entry name" value="USP-like"/>
    <property type="match status" value="1"/>
</dbReference>
<dbReference type="Pfam" id="PF00582">
    <property type="entry name" value="Usp"/>
    <property type="match status" value="1"/>
</dbReference>
<dbReference type="PRINTS" id="PR01438">
    <property type="entry name" value="UNVRSLSTRESS"/>
</dbReference>
<evidence type="ECO:0000259" key="2">
    <source>
        <dbReference type="Pfam" id="PF00582"/>
    </source>
</evidence>
<sequence length="139" mass="15216">MYQNILLAADGSAHSFRAAEQAIHLAKGNPEAKVVILYVVDSETSKSDVLRNLDTKVIDERRLEKMGTIEKVARESGINYEIKIIHGDPGPSIVAYANDNKFDVILIGSRGLNALQEFVLGSVSHKVAKRANCPVMIVK</sequence>
<gene>
    <name evidence="3" type="ORF">G9U52_25770</name>
</gene>
<reference evidence="3" key="1">
    <citation type="submission" date="2020-03" db="EMBL/GenBank/DDBJ databases">
        <title>Draft sequencing of Paenibacilllus sp. S3N08.</title>
        <authorList>
            <person name="Kim D.-U."/>
        </authorList>
    </citation>
    <scope>NUCLEOTIDE SEQUENCE</scope>
    <source>
        <strain evidence="3">S3N08</strain>
    </source>
</reference>
<dbReference type="PANTHER" id="PTHR46268:SF6">
    <property type="entry name" value="UNIVERSAL STRESS PROTEIN UP12"/>
    <property type="match status" value="1"/>
</dbReference>
<keyword evidence="4" id="KW-1185">Reference proteome</keyword>
<dbReference type="Gene3D" id="3.40.50.620">
    <property type="entry name" value="HUPs"/>
    <property type="match status" value="1"/>
</dbReference>
<dbReference type="EMBL" id="JAAOIW010000011">
    <property type="protein sequence ID" value="NHN33226.1"/>
    <property type="molecule type" value="Genomic_DNA"/>
</dbReference>
<evidence type="ECO:0000256" key="1">
    <source>
        <dbReference type="ARBA" id="ARBA00008791"/>
    </source>
</evidence>
<protein>
    <submittedName>
        <fullName evidence="3">Universal stress protein</fullName>
    </submittedName>
</protein>
<name>A0ABX0JD95_9BACL</name>
<dbReference type="PANTHER" id="PTHR46268">
    <property type="entry name" value="STRESS RESPONSE PROTEIN NHAX"/>
    <property type="match status" value="1"/>
</dbReference>
<evidence type="ECO:0000313" key="4">
    <source>
        <dbReference type="Proteomes" id="UP001165962"/>
    </source>
</evidence>
<dbReference type="InterPro" id="IPR014729">
    <property type="entry name" value="Rossmann-like_a/b/a_fold"/>
</dbReference>
<dbReference type="RefSeq" id="WP_166153537.1">
    <property type="nucleotide sequence ID" value="NZ_JAAOIW010000011.1"/>
</dbReference>
<dbReference type="InterPro" id="IPR006016">
    <property type="entry name" value="UspA"/>
</dbReference>
<feature type="domain" description="UspA" evidence="2">
    <location>
        <begin position="1"/>
        <end position="139"/>
    </location>
</feature>
<comment type="similarity">
    <text evidence="1">Belongs to the universal stress protein A family.</text>
</comment>
<evidence type="ECO:0000313" key="3">
    <source>
        <dbReference type="EMBL" id="NHN33226.1"/>
    </source>
</evidence>
<accession>A0ABX0JD95</accession>
<dbReference type="InterPro" id="IPR006015">
    <property type="entry name" value="Universal_stress_UspA"/>
</dbReference>